<proteinExistence type="predicted"/>
<evidence type="ECO:0000259" key="1">
    <source>
        <dbReference type="Pfam" id="PF13847"/>
    </source>
</evidence>
<dbReference type="InterPro" id="IPR036390">
    <property type="entry name" value="WH_DNA-bd_sf"/>
</dbReference>
<dbReference type="InParanoid" id="K1RF40"/>
<dbReference type="InterPro" id="IPR053173">
    <property type="entry name" value="SAM-binding_MTase"/>
</dbReference>
<protein>
    <submittedName>
        <fullName evidence="3">Uncharacterized protein</fullName>
    </submittedName>
</protein>
<reference evidence="3" key="1">
    <citation type="journal article" date="2012" name="Nature">
        <title>The oyster genome reveals stress adaptation and complexity of shell formation.</title>
        <authorList>
            <person name="Zhang G."/>
            <person name="Fang X."/>
            <person name="Guo X."/>
            <person name="Li L."/>
            <person name="Luo R."/>
            <person name="Xu F."/>
            <person name="Yang P."/>
            <person name="Zhang L."/>
            <person name="Wang X."/>
            <person name="Qi H."/>
            <person name="Xiong Z."/>
            <person name="Que H."/>
            <person name="Xie Y."/>
            <person name="Holland P.W."/>
            <person name="Paps J."/>
            <person name="Zhu Y."/>
            <person name="Wu F."/>
            <person name="Chen Y."/>
            <person name="Wang J."/>
            <person name="Peng C."/>
            <person name="Meng J."/>
            <person name="Yang L."/>
            <person name="Liu J."/>
            <person name="Wen B."/>
            <person name="Zhang N."/>
            <person name="Huang Z."/>
            <person name="Zhu Q."/>
            <person name="Feng Y."/>
            <person name="Mount A."/>
            <person name="Hedgecock D."/>
            <person name="Xu Z."/>
            <person name="Liu Y."/>
            <person name="Domazet-Loso T."/>
            <person name="Du Y."/>
            <person name="Sun X."/>
            <person name="Zhang S."/>
            <person name="Liu B."/>
            <person name="Cheng P."/>
            <person name="Jiang X."/>
            <person name="Li J."/>
            <person name="Fan D."/>
            <person name="Wang W."/>
            <person name="Fu W."/>
            <person name="Wang T."/>
            <person name="Wang B."/>
            <person name="Zhang J."/>
            <person name="Peng Z."/>
            <person name="Li Y."/>
            <person name="Li N."/>
            <person name="Wang J."/>
            <person name="Chen M."/>
            <person name="He Y."/>
            <person name="Tan F."/>
            <person name="Song X."/>
            <person name="Zheng Q."/>
            <person name="Huang R."/>
            <person name="Yang H."/>
            <person name="Du X."/>
            <person name="Chen L."/>
            <person name="Yang M."/>
            <person name="Gaffney P.M."/>
            <person name="Wang S."/>
            <person name="Luo L."/>
            <person name="She Z."/>
            <person name="Ming Y."/>
            <person name="Huang W."/>
            <person name="Zhang S."/>
            <person name="Huang B."/>
            <person name="Zhang Y."/>
            <person name="Qu T."/>
            <person name="Ni P."/>
            <person name="Miao G."/>
            <person name="Wang J."/>
            <person name="Wang Q."/>
            <person name="Steinberg C.E."/>
            <person name="Wang H."/>
            <person name="Li N."/>
            <person name="Qian L."/>
            <person name="Zhang G."/>
            <person name="Li Y."/>
            <person name="Yang H."/>
            <person name="Liu X."/>
            <person name="Wang J."/>
            <person name="Yin Y."/>
            <person name="Wang J."/>
        </authorList>
    </citation>
    <scope>NUCLEOTIDE SEQUENCE [LARGE SCALE GENOMIC DNA]</scope>
    <source>
        <strain evidence="3">05x7-T-G4-1.051#20</strain>
    </source>
</reference>
<dbReference type="Pfam" id="PF13847">
    <property type="entry name" value="Methyltransf_31"/>
    <property type="match status" value="1"/>
</dbReference>
<dbReference type="Pfam" id="PF21320">
    <property type="entry name" value="WHD_Rv2258c"/>
    <property type="match status" value="1"/>
</dbReference>
<dbReference type="CDD" id="cd02440">
    <property type="entry name" value="AdoMet_MTases"/>
    <property type="match status" value="1"/>
</dbReference>
<feature type="domain" description="Methyltransferase" evidence="1">
    <location>
        <begin position="161"/>
        <end position="266"/>
    </location>
</feature>
<dbReference type="OrthoDB" id="506498at2759"/>
<dbReference type="SUPFAM" id="SSF53335">
    <property type="entry name" value="S-adenosyl-L-methionine-dependent methyltransferases"/>
    <property type="match status" value="1"/>
</dbReference>
<name>K1RF40_MAGGI</name>
<dbReference type="InterPro" id="IPR029063">
    <property type="entry name" value="SAM-dependent_MTases_sf"/>
</dbReference>
<evidence type="ECO:0000259" key="2">
    <source>
        <dbReference type="Pfam" id="PF21320"/>
    </source>
</evidence>
<dbReference type="EMBL" id="JH816167">
    <property type="protein sequence ID" value="EKC32716.1"/>
    <property type="molecule type" value="Genomic_DNA"/>
</dbReference>
<dbReference type="PANTHER" id="PTHR45128">
    <property type="entry name" value="METHYLTRANSFERASE TYPE 11"/>
    <property type="match status" value="1"/>
</dbReference>
<feature type="domain" description="S-adenosylmethionine-dependent methyltransferase Rv2258c-like winged HTH" evidence="2">
    <location>
        <begin position="21"/>
        <end position="88"/>
    </location>
</feature>
<dbReference type="SUPFAM" id="SSF46785">
    <property type="entry name" value="Winged helix' DNA-binding domain"/>
    <property type="match status" value="1"/>
</dbReference>
<dbReference type="InterPro" id="IPR048711">
    <property type="entry name" value="WHD_Rv2258c"/>
</dbReference>
<organism evidence="3">
    <name type="scientific">Magallana gigas</name>
    <name type="common">Pacific oyster</name>
    <name type="synonym">Crassostrea gigas</name>
    <dbReference type="NCBI Taxonomy" id="29159"/>
    <lineage>
        <taxon>Eukaryota</taxon>
        <taxon>Metazoa</taxon>
        <taxon>Spiralia</taxon>
        <taxon>Lophotrochozoa</taxon>
        <taxon>Mollusca</taxon>
        <taxon>Bivalvia</taxon>
        <taxon>Autobranchia</taxon>
        <taxon>Pteriomorphia</taxon>
        <taxon>Ostreida</taxon>
        <taxon>Ostreoidea</taxon>
        <taxon>Ostreidae</taxon>
        <taxon>Magallana</taxon>
    </lineage>
</organism>
<dbReference type="PANTHER" id="PTHR45128:SF1">
    <property type="entry name" value="S-ADENOSYLMETHIONINE-DEPENDENT METHYLTRANSFERASE RV2258C"/>
    <property type="match status" value="1"/>
</dbReference>
<dbReference type="HOGENOM" id="CLU_063529_1_1_1"/>
<accession>K1RF40</accession>
<gene>
    <name evidence="3" type="ORF">CGI_10024095</name>
</gene>
<dbReference type="InterPro" id="IPR025714">
    <property type="entry name" value="Methyltranfer_dom"/>
</dbReference>
<sequence length="343" mass="38444">MASSTTNARDLEQIVRDGLSTLVFAFGFKTGIVDAFTEIQQPCTAKELSEKAGKKLRYTQEWLGCMVAAGIVTITDDEKYSLPHDKTQLKIWGHNAAAITILSEMIPKLEEATKLDGPKGYGYYEPVLHWIDVYRSSEALQDWNQRLLLPVMNLKQGNAFAILDIGCGFGKHSREVAKLYPCSKITAIDMDQFSIDNAKKELTKSGLKNIEYICLKGGQLPDEWANKFDFVIINDVLHDSYEVDEILEGIKRVLKPDGFAAAYDPAVSSYHKKVINDATAQYFLPFSLFQCLPVSSMGPNEGLGIGWGYERRKQKIKEHGFRVVQVGDKDIDAIQEGIVFQKM</sequence>
<evidence type="ECO:0000313" key="3">
    <source>
        <dbReference type="EMBL" id="EKC32716.1"/>
    </source>
</evidence>
<dbReference type="AlphaFoldDB" id="K1RF40"/>
<dbReference type="Gene3D" id="3.40.50.150">
    <property type="entry name" value="Vaccinia Virus protein VP39"/>
    <property type="match status" value="1"/>
</dbReference>